<evidence type="ECO:0000256" key="5">
    <source>
        <dbReference type="SAM" id="MobiDB-lite"/>
    </source>
</evidence>
<dbReference type="SUPFAM" id="SSF47459">
    <property type="entry name" value="HLH, helix-loop-helix DNA-binding domain"/>
    <property type="match status" value="1"/>
</dbReference>
<dbReference type="InterPro" id="IPR011598">
    <property type="entry name" value="bHLH_dom"/>
</dbReference>
<keyword evidence="3" id="KW-0804">Transcription</keyword>
<feature type="region of interest" description="Disordered" evidence="5">
    <location>
        <begin position="1"/>
        <end position="23"/>
    </location>
</feature>
<dbReference type="GO" id="GO:0090575">
    <property type="term" value="C:RNA polymerase II transcription regulator complex"/>
    <property type="evidence" value="ECO:0007669"/>
    <property type="project" value="TreeGrafter"/>
</dbReference>
<organism evidence="7 8">
    <name type="scientific">Chenopodium quinoa</name>
    <name type="common">Quinoa</name>
    <dbReference type="NCBI Taxonomy" id="63459"/>
    <lineage>
        <taxon>Eukaryota</taxon>
        <taxon>Viridiplantae</taxon>
        <taxon>Streptophyta</taxon>
        <taxon>Embryophyta</taxon>
        <taxon>Tracheophyta</taxon>
        <taxon>Spermatophyta</taxon>
        <taxon>Magnoliopsida</taxon>
        <taxon>eudicotyledons</taxon>
        <taxon>Gunneridae</taxon>
        <taxon>Pentapetalae</taxon>
        <taxon>Caryophyllales</taxon>
        <taxon>Chenopodiaceae</taxon>
        <taxon>Chenopodioideae</taxon>
        <taxon>Atripliceae</taxon>
        <taxon>Chenopodium</taxon>
    </lineage>
</organism>
<keyword evidence="4" id="KW-0539">Nucleus</keyword>
<reference evidence="7" key="2">
    <citation type="submission" date="2021-03" db="UniProtKB">
        <authorList>
            <consortium name="EnsemblPlants"/>
        </authorList>
    </citation>
    <scope>IDENTIFICATION</scope>
</reference>
<evidence type="ECO:0000259" key="6">
    <source>
        <dbReference type="PROSITE" id="PS50888"/>
    </source>
</evidence>
<dbReference type="InterPro" id="IPR036638">
    <property type="entry name" value="HLH_DNA-bd_sf"/>
</dbReference>
<reference evidence="7" key="1">
    <citation type="journal article" date="2017" name="Nature">
        <title>The genome of Chenopodium quinoa.</title>
        <authorList>
            <person name="Jarvis D.E."/>
            <person name="Ho Y.S."/>
            <person name="Lightfoot D.J."/>
            <person name="Schmoeckel S.M."/>
            <person name="Li B."/>
            <person name="Borm T.J.A."/>
            <person name="Ohyanagi H."/>
            <person name="Mineta K."/>
            <person name="Michell C.T."/>
            <person name="Saber N."/>
            <person name="Kharbatia N.M."/>
            <person name="Rupper R.R."/>
            <person name="Sharp A.R."/>
            <person name="Dally N."/>
            <person name="Boughton B.A."/>
            <person name="Woo Y.H."/>
            <person name="Gao G."/>
            <person name="Schijlen E.G.W.M."/>
            <person name="Guo X."/>
            <person name="Momin A.A."/>
            <person name="Negrao S."/>
            <person name="Al-Babili S."/>
            <person name="Gehring C."/>
            <person name="Roessner U."/>
            <person name="Jung C."/>
            <person name="Murphy K."/>
            <person name="Arold S.T."/>
            <person name="Gojobori T."/>
            <person name="van der Linden C.G."/>
            <person name="van Loo E.N."/>
            <person name="Jellen E.N."/>
            <person name="Maughan P.J."/>
            <person name="Tester M."/>
        </authorList>
    </citation>
    <scope>NUCLEOTIDE SEQUENCE [LARGE SCALE GENOMIC DNA]</scope>
    <source>
        <strain evidence="7">cv. PI 614886</strain>
    </source>
</reference>
<dbReference type="PANTHER" id="PTHR13935">
    <property type="entry name" value="ACHAETE-SCUTE TRANSCRIPTION FACTOR-RELATED"/>
    <property type="match status" value="1"/>
</dbReference>
<protein>
    <recommendedName>
        <fullName evidence="6">BHLH domain-containing protein</fullName>
    </recommendedName>
</protein>
<dbReference type="PROSITE" id="PS50888">
    <property type="entry name" value="BHLH"/>
    <property type="match status" value="1"/>
</dbReference>
<dbReference type="PANTHER" id="PTHR13935:SF90">
    <property type="entry name" value="TRANSCRIPTION FACTOR BHLH162"/>
    <property type="match status" value="1"/>
</dbReference>
<accession>A0A803LPZ4</accession>
<name>A0A803LPZ4_CHEQI</name>
<dbReference type="InterPro" id="IPR015660">
    <property type="entry name" value="MASH1/Ascl1a-like"/>
</dbReference>
<evidence type="ECO:0000313" key="7">
    <source>
        <dbReference type="EnsemblPlants" id="AUR62017023-RA:cds"/>
    </source>
</evidence>
<dbReference type="Gene3D" id="4.10.280.10">
    <property type="entry name" value="Helix-loop-helix DNA-binding domain"/>
    <property type="match status" value="1"/>
</dbReference>
<dbReference type="OMA" id="QFLFSET"/>
<feature type="domain" description="BHLH" evidence="6">
    <location>
        <begin position="10"/>
        <end position="62"/>
    </location>
</feature>
<evidence type="ECO:0000256" key="3">
    <source>
        <dbReference type="ARBA" id="ARBA00023163"/>
    </source>
</evidence>
<dbReference type="AlphaFoldDB" id="A0A803LPZ4"/>
<dbReference type="Gramene" id="AUR62017023-RA">
    <property type="protein sequence ID" value="AUR62017023-RA:cds"/>
    <property type="gene ID" value="AUR62017023"/>
</dbReference>
<evidence type="ECO:0000256" key="1">
    <source>
        <dbReference type="ARBA" id="ARBA00004123"/>
    </source>
</evidence>
<evidence type="ECO:0000313" key="8">
    <source>
        <dbReference type="Proteomes" id="UP000596660"/>
    </source>
</evidence>
<proteinExistence type="predicted"/>
<keyword evidence="2" id="KW-0805">Transcription regulation</keyword>
<dbReference type="GO" id="GO:0000981">
    <property type="term" value="F:DNA-binding transcription factor activity, RNA polymerase II-specific"/>
    <property type="evidence" value="ECO:0007669"/>
    <property type="project" value="TreeGrafter"/>
</dbReference>
<dbReference type="Proteomes" id="UP000596660">
    <property type="component" value="Unplaced"/>
</dbReference>
<sequence>MISNSAKSSSTKRDRKTVEKERRNTLKILYSELNSLLPRNDASSPKAIPDQIDDATNFIKQLQTNIENLKQTKDRRVSSSRTSYYSKNSPVQIEVRVNGSALVVTLVTGLECQFVFTEAIRIFHEENAEVVNANYCVTGNIVLHTIHAQIGEAATTDTVARITERLKKFEL</sequence>
<keyword evidence="8" id="KW-1185">Reference proteome</keyword>
<comment type="subcellular location">
    <subcellularLocation>
        <location evidence="1">Nucleus</location>
    </subcellularLocation>
</comment>
<evidence type="ECO:0000256" key="4">
    <source>
        <dbReference type="ARBA" id="ARBA00023242"/>
    </source>
</evidence>
<dbReference type="EnsemblPlants" id="AUR62017023-RA">
    <property type="protein sequence ID" value="AUR62017023-RA:cds"/>
    <property type="gene ID" value="AUR62017023"/>
</dbReference>
<evidence type="ECO:0000256" key="2">
    <source>
        <dbReference type="ARBA" id="ARBA00023015"/>
    </source>
</evidence>
<dbReference type="GO" id="GO:0000977">
    <property type="term" value="F:RNA polymerase II transcription regulatory region sequence-specific DNA binding"/>
    <property type="evidence" value="ECO:0007669"/>
    <property type="project" value="TreeGrafter"/>
</dbReference>
<dbReference type="GO" id="GO:0046983">
    <property type="term" value="F:protein dimerization activity"/>
    <property type="evidence" value="ECO:0007669"/>
    <property type="project" value="InterPro"/>
</dbReference>